<evidence type="ECO:0000313" key="1">
    <source>
        <dbReference type="EMBL" id="CAI5769497.1"/>
    </source>
</evidence>
<dbReference type="AlphaFoldDB" id="A0AA35K293"/>
<reference evidence="1" key="1">
    <citation type="submission" date="2022-12" db="EMBL/GenBank/DDBJ databases">
        <authorList>
            <person name="Alioto T."/>
            <person name="Alioto T."/>
            <person name="Gomez Garrido J."/>
        </authorList>
    </citation>
    <scope>NUCLEOTIDE SEQUENCE</scope>
</reference>
<dbReference type="EMBL" id="OX395128">
    <property type="protein sequence ID" value="CAI5769497.1"/>
    <property type="molecule type" value="Genomic_DNA"/>
</dbReference>
<evidence type="ECO:0000313" key="2">
    <source>
        <dbReference type="Proteomes" id="UP001178461"/>
    </source>
</evidence>
<gene>
    <name evidence="1" type="ORF">PODLI_1B012004</name>
</gene>
<keyword evidence="2" id="KW-1185">Reference proteome</keyword>
<accession>A0AA35K293</accession>
<proteinExistence type="predicted"/>
<sequence length="105" mass="10809">MKGPGSVKNQKGSSVDRNCIPISMARPSGKLGNCNVVAALELESKDGSSTFSGWMEAGLTVLSGDGTSEEAVSSKIISEVKSSSWSERLSLCGASSPEEQVGSEP</sequence>
<organism evidence="1 2">
    <name type="scientific">Podarcis lilfordi</name>
    <name type="common">Lilford's wall lizard</name>
    <dbReference type="NCBI Taxonomy" id="74358"/>
    <lineage>
        <taxon>Eukaryota</taxon>
        <taxon>Metazoa</taxon>
        <taxon>Chordata</taxon>
        <taxon>Craniata</taxon>
        <taxon>Vertebrata</taxon>
        <taxon>Euteleostomi</taxon>
        <taxon>Lepidosauria</taxon>
        <taxon>Squamata</taxon>
        <taxon>Bifurcata</taxon>
        <taxon>Unidentata</taxon>
        <taxon>Episquamata</taxon>
        <taxon>Laterata</taxon>
        <taxon>Lacertibaenia</taxon>
        <taxon>Lacertidae</taxon>
        <taxon>Podarcis</taxon>
    </lineage>
</organism>
<dbReference type="Proteomes" id="UP001178461">
    <property type="component" value="Chromosome 3"/>
</dbReference>
<protein>
    <submittedName>
        <fullName evidence="1">Uncharacterized protein</fullName>
    </submittedName>
</protein>
<name>A0AA35K293_9SAUR</name>